<comment type="caution">
    <text evidence="8">The sequence shown here is derived from an EMBL/GenBank/DDBJ whole genome shotgun (WGS) entry which is preliminary data.</text>
</comment>
<sequence length="125" mass="14403">MMLWACSPLQVEFLNSVIVDLQRKNEELKDKLEKMAAAALNGNNPSEMDNYDKQPAKKKPPPRKFCDICDCFDLHETEDCPLQEQIPDSPQHTTYHGSKSEERPYCDTCEVFGHWTDSCTDDQTF</sequence>
<keyword evidence="2" id="KW-0963">Cytoplasm</keyword>
<keyword evidence="5" id="KW-0206">Cytoskeleton</keyword>
<keyword evidence="9" id="KW-1185">Reference proteome</keyword>
<evidence type="ECO:0000259" key="7">
    <source>
        <dbReference type="Pfam" id="PF16641"/>
    </source>
</evidence>
<evidence type="ECO:0000256" key="1">
    <source>
        <dbReference type="ARBA" id="ARBA00004245"/>
    </source>
</evidence>
<evidence type="ECO:0000313" key="8">
    <source>
        <dbReference type="EMBL" id="MEQ2316868.1"/>
    </source>
</evidence>
<feature type="domain" description="CLIP1 zinc knuckle" evidence="7">
    <location>
        <begin position="63"/>
        <end position="80"/>
    </location>
</feature>
<gene>
    <name evidence="8" type="primary">CLIP1</name>
    <name evidence="8" type="ORF">AMECASPLE_036821</name>
</gene>
<proteinExistence type="predicted"/>
<dbReference type="Pfam" id="PF16641">
    <property type="entry name" value="CLIP1_ZNF"/>
    <property type="match status" value="2"/>
</dbReference>
<feature type="region of interest" description="Disordered" evidence="6">
    <location>
        <begin position="82"/>
        <end position="102"/>
    </location>
</feature>
<accession>A0ABV1AE61</accession>
<evidence type="ECO:0000313" key="9">
    <source>
        <dbReference type="Proteomes" id="UP001469553"/>
    </source>
</evidence>
<keyword evidence="3" id="KW-0493">Microtubule</keyword>
<feature type="region of interest" description="Disordered" evidence="6">
    <location>
        <begin position="39"/>
        <end position="62"/>
    </location>
</feature>
<organism evidence="8 9">
    <name type="scientific">Ameca splendens</name>
    <dbReference type="NCBI Taxonomy" id="208324"/>
    <lineage>
        <taxon>Eukaryota</taxon>
        <taxon>Metazoa</taxon>
        <taxon>Chordata</taxon>
        <taxon>Craniata</taxon>
        <taxon>Vertebrata</taxon>
        <taxon>Euteleostomi</taxon>
        <taxon>Actinopterygii</taxon>
        <taxon>Neopterygii</taxon>
        <taxon>Teleostei</taxon>
        <taxon>Neoteleostei</taxon>
        <taxon>Acanthomorphata</taxon>
        <taxon>Ovalentaria</taxon>
        <taxon>Atherinomorphae</taxon>
        <taxon>Cyprinodontiformes</taxon>
        <taxon>Goodeidae</taxon>
        <taxon>Ameca</taxon>
    </lineage>
</organism>
<evidence type="ECO:0000256" key="3">
    <source>
        <dbReference type="ARBA" id="ARBA00022701"/>
    </source>
</evidence>
<dbReference type="Proteomes" id="UP001469553">
    <property type="component" value="Unassembled WGS sequence"/>
</dbReference>
<evidence type="ECO:0000256" key="5">
    <source>
        <dbReference type="ARBA" id="ARBA00023212"/>
    </source>
</evidence>
<name>A0ABV1AE61_9TELE</name>
<comment type="subcellular location">
    <subcellularLocation>
        <location evidence="1">Cytoplasm</location>
        <location evidence="1">Cytoskeleton</location>
    </subcellularLocation>
</comment>
<dbReference type="EMBL" id="JAHRIP010090617">
    <property type="protein sequence ID" value="MEQ2316868.1"/>
    <property type="molecule type" value="Genomic_DNA"/>
</dbReference>
<evidence type="ECO:0000256" key="4">
    <source>
        <dbReference type="ARBA" id="ARBA00023054"/>
    </source>
</evidence>
<keyword evidence="4" id="KW-0175">Coiled coil</keyword>
<feature type="compositionally biased region" description="Polar residues" evidence="6">
    <location>
        <begin position="86"/>
        <end position="97"/>
    </location>
</feature>
<dbReference type="InterPro" id="IPR032108">
    <property type="entry name" value="CLIP1_ZNF"/>
</dbReference>
<evidence type="ECO:0000256" key="6">
    <source>
        <dbReference type="SAM" id="MobiDB-lite"/>
    </source>
</evidence>
<feature type="domain" description="CLIP1 zinc knuckle" evidence="7">
    <location>
        <begin position="103"/>
        <end position="119"/>
    </location>
</feature>
<evidence type="ECO:0000256" key="2">
    <source>
        <dbReference type="ARBA" id="ARBA00022490"/>
    </source>
</evidence>
<protein>
    <submittedName>
        <fullName evidence="8">CAP-GLY domain-containing linker protein 1</fullName>
    </submittedName>
</protein>
<reference evidence="8 9" key="1">
    <citation type="submission" date="2021-06" db="EMBL/GenBank/DDBJ databases">
        <authorList>
            <person name="Palmer J.M."/>
        </authorList>
    </citation>
    <scope>NUCLEOTIDE SEQUENCE [LARGE SCALE GENOMIC DNA]</scope>
    <source>
        <strain evidence="8 9">AS_MEX2019</strain>
        <tissue evidence="8">Muscle</tissue>
    </source>
</reference>